<dbReference type="EMBL" id="CAJVPT010066295">
    <property type="protein sequence ID" value="CAG8773178.1"/>
    <property type="molecule type" value="Genomic_DNA"/>
</dbReference>
<accession>A0ACA9R1Z3</accession>
<proteinExistence type="predicted"/>
<organism evidence="1 2">
    <name type="scientific">Acaulospora colombiana</name>
    <dbReference type="NCBI Taxonomy" id="27376"/>
    <lineage>
        <taxon>Eukaryota</taxon>
        <taxon>Fungi</taxon>
        <taxon>Fungi incertae sedis</taxon>
        <taxon>Mucoromycota</taxon>
        <taxon>Glomeromycotina</taxon>
        <taxon>Glomeromycetes</taxon>
        <taxon>Diversisporales</taxon>
        <taxon>Acaulosporaceae</taxon>
        <taxon>Acaulospora</taxon>
    </lineage>
</organism>
<evidence type="ECO:0000313" key="1">
    <source>
        <dbReference type="EMBL" id="CAG8773178.1"/>
    </source>
</evidence>
<protein>
    <submittedName>
        <fullName evidence="1">2265_t:CDS:1</fullName>
    </submittedName>
</protein>
<feature type="non-terminal residue" evidence="1">
    <location>
        <position position="54"/>
    </location>
</feature>
<gene>
    <name evidence="1" type="ORF">ACOLOM_LOCUS13925</name>
</gene>
<dbReference type="Proteomes" id="UP000789525">
    <property type="component" value="Unassembled WGS sequence"/>
</dbReference>
<name>A0ACA9R1Z3_9GLOM</name>
<keyword evidence="2" id="KW-1185">Reference proteome</keyword>
<feature type="non-terminal residue" evidence="1">
    <location>
        <position position="1"/>
    </location>
</feature>
<sequence length="54" mass="5930">SNNMEPIITSADTAFNNSHRALVFKDITVELSTQGDFHLTEAVLLVLEITLNGK</sequence>
<evidence type="ECO:0000313" key="2">
    <source>
        <dbReference type="Proteomes" id="UP000789525"/>
    </source>
</evidence>
<comment type="caution">
    <text evidence="1">The sequence shown here is derived from an EMBL/GenBank/DDBJ whole genome shotgun (WGS) entry which is preliminary data.</text>
</comment>
<reference evidence="1" key="1">
    <citation type="submission" date="2021-06" db="EMBL/GenBank/DDBJ databases">
        <authorList>
            <person name="Kallberg Y."/>
            <person name="Tangrot J."/>
            <person name="Rosling A."/>
        </authorList>
    </citation>
    <scope>NUCLEOTIDE SEQUENCE</scope>
    <source>
        <strain evidence="1">CL356</strain>
    </source>
</reference>